<gene>
    <name evidence="2" type="ORF">D9R14_15065</name>
</gene>
<dbReference type="EMBL" id="RCTF01000012">
    <property type="protein sequence ID" value="RLP76704.1"/>
    <property type="molecule type" value="Genomic_DNA"/>
</dbReference>
<comment type="caution">
    <text evidence="2">The sequence shown here is derived from an EMBL/GenBank/DDBJ whole genome shotgun (WGS) entry which is preliminary data.</text>
</comment>
<dbReference type="Pfam" id="PF02627">
    <property type="entry name" value="CMD"/>
    <property type="match status" value="1"/>
</dbReference>
<dbReference type="NCBIfam" id="TIGR00778">
    <property type="entry name" value="ahpD_dom"/>
    <property type="match status" value="1"/>
</dbReference>
<dbReference type="InterPro" id="IPR029032">
    <property type="entry name" value="AhpD-like"/>
</dbReference>
<evidence type="ECO:0000259" key="1">
    <source>
        <dbReference type="Pfam" id="PF02627"/>
    </source>
</evidence>
<keyword evidence="3" id="KW-1185">Reference proteome</keyword>
<dbReference type="InterPro" id="IPR003779">
    <property type="entry name" value="CMD-like"/>
</dbReference>
<dbReference type="Gene3D" id="1.20.1290.10">
    <property type="entry name" value="AhpD-like"/>
    <property type="match status" value="1"/>
</dbReference>
<dbReference type="PANTHER" id="PTHR35446">
    <property type="entry name" value="SI:CH211-175M2.5"/>
    <property type="match status" value="1"/>
</dbReference>
<evidence type="ECO:0000313" key="2">
    <source>
        <dbReference type="EMBL" id="RLP76704.1"/>
    </source>
</evidence>
<dbReference type="SUPFAM" id="SSF69118">
    <property type="entry name" value="AhpD-like"/>
    <property type="match status" value="1"/>
</dbReference>
<dbReference type="PANTHER" id="PTHR35446:SF2">
    <property type="entry name" value="CARBOXYMUCONOLACTONE DECARBOXYLASE-LIKE DOMAIN-CONTAINING PROTEIN"/>
    <property type="match status" value="1"/>
</dbReference>
<dbReference type="Proteomes" id="UP000269692">
    <property type="component" value="Unassembled WGS sequence"/>
</dbReference>
<sequence length="160" mass="17325">MTTPHETQIPHFSYARFQETAPAAVAALRALTKAVEDAGLEKDLIEIVKLRVSQINGCAFCLAFHLDVARRLGIAQDKLDLVAAWRDAPVFSARERAALAFAERVTLMAAAPVTADAHAALLAEFSEAEAMHLMVSIATINAWNRIAGGLHFPPLAPRRS</sequence>
<dbReference type="InterPro" id="IPR004675">
    <property type="entry name" value="AhpD_core"/>
</dbReference>
<organism evidence="2 3">
    <name type="scientific">Xanthobacter tagetidis</name>
    <dbReference type="NCBI Taxonomy" id="60216"/>
    <lineage>
        <taxon>Bacteria</taxon>
        <taxon>Pseudomonadati</taxon>
        <taxon>Pseudomonadota</taxon>
        <taxon>Alphaproteobacteria</taxon>
        <taxon>Hyphomicrobiales</taxon>
        <taxon>Xanthobacteraceae</taxon>
        <taxon>Xanthobacter</taxon>
    </lineage>
</organism>
<dbReference type="RefSeq" id="WP_121624158.1">
    <property type="nucleotide sequence ID" value="NZ_JACIIW010000007.1"/>
</dbReference>
<dbReference type="OrthoDB" id="9801997at2"/>
<name>A0A3L7A9E8_9HYPH</name>
<accession>A0A3L7A9E8</accession>
<proteinExistence type="predicted"/>
<dbReference type="GO" id="GO:0051920">
    <property type="term" value="F:peroxiredoxin activity"/>
    <property type="evidence" value="ECO:0007669"/>
    <property type="project" value="InterPro"/>
</dbReference>
<evidence type="ECO:0000313" key="3">
    <source>
        <dbReference type="Proteomes" id="UP000269692"/>
    </source>
</evidence>
<protein>
    <submittedName>
        <fullName evidence="2">Carboxymuconolactone decarboxylase family protein</fullName>
    </submittedName>
</protein>
<dbReference type="AlphaFoldDB" id="A0A3L7A9E8"/>
<reference evidence="2 3" key="1">
    <citation type="submission" date="2018-10" db="EMBL/GenBank/DDBJ databases">
        <title>Xanthobacter tagetidis genome sequencing and assembly.</title>
        <authorList>
            <person name="Maclea K.S."/>
            <person name="Goen A.E."/>
            <person name="Fatima S.A."/>
        </authorList>
    </citation>
    <scope>NUCLEOTIDE SEQUENCE [LARGE SCALE GENOMIC DNA]</scope>
    <source>
        <strain evidence="2 3">ATCC 700314</strain>
    </source>
</reference>
<feature type="domain" description="Carboxymuconolactone decarboxylase-like" evidence="1">
    <location>
        <begin position="23"/>
        <end position="103"/>
    </location>
</feature>